<dbReference type="Gene3D" id="3.40.50.2000">
    <property type="entry name" value="Glycogen Phosphorylase B"/>
    <property type="match status" value="2"/>
</dbReference>
<keyword evidence="1 4" id="KW-0808">Transferase</keyword>
<evidence type="ECO:0000313" key="4">
    <source>
        <dbReference type="EMBL" id="KIL97828.1"/>
    </source>
</evidence>
<organism evidence="4 5">
    <name type="scientific">Paramagnetospirillum magnetotacticum MS-1</name>
    <dbReference type="NCBI Taxonomy" id="272627"/>
    <lineage>
        <taxon>Bacteria</taxon>
        <taxon>Pseudomonadati</taxon>
        <taxon>Pseudomonadota</taxon>
        <taxon>Alphaproteobacteria</taxon>
        <taxon>Rhodospirillales</taxon>
        <taxon>Magnetospirillaceae</taxon>
        <taxon>Paramagnetospirillum</taxon>
    </lineage>
</organism>
<dbReference type="InterPro" id="IPR001296">
    <property type="entry name" value="Glyco_trans_1"/>
</dbReference>
<evidence type="ECO:0000259" key="3">
    <source>
        <dbReference type="Pfam" id="PF00534"/>
    </source>
</evidence>
<evidence type="ECO:0000256" key="2">
    <source>
        <dbReference type="SAM" id="Phobius"/>
    </source>
</evidence>
<keyword evidence="2" id="KW-0472">Membrane</keyword>
<name>A0A0C2YRR8_PARME</name>
<sequence length="374" mass="41046">MGDGIRSNGKIRVIINALHAKSGGGVTYLRNILAPLVKAEDLEFHLFLHVDQYELFGEPPEGIRLHLLDFRATFLRLLAWEQIALPVLAHEMGADVTFSPANYGPLLAPNPVIVLRNSLAVVQRERRMAKRLYWVGLALATMVSLLGCRRAVAVSDYARKALGFGLPGWFGRKIEVIHHGVDVRFTPDPSVRRVPGKLLAVSDVYVQKNLHTLIAALPAIRAVYPEVRLVVAGRLVDAEYHGELMEVIRRHGLEDAVEFLGGVSPSRLVELYRCCSLFVFPSTVETFGNPLVEAMACGAPVLCSNIAAMPEVAGDGVQYFAPLDVDAMAQRVITLLGDEAARDDLGRRGLARAGNFSWDITAKRTADLLREAAR</sequence>
<dbReference type="CDD" id="cd03809">
    <property type="entry name" value="GT4_MtfB-like"/>
    <property type="match status" value="1"/>
</dbReference>
<dbReference type="Proteomes" id="UP000031971">
    <property type="component" value="Unassembled WGS sequence"/>
</dbReference>
<dbReference type="AlphaFoldDB" id="A0A0C2YRR8"/>
<proteinExistence type="predicted"/>
<accession>A0A0C2YRR8</accession>
<dbReference type="RefSeq" id="WP_009870445.1">
    <property type="nucleotide sequence ID" value="NZ_JXSL01000030.1"/>
</dbReference>
<feature type="domain" description="Glycosyl transferase family 1" evidence="3">
    <location>
        <begin position="198"/>
        <end position="349"/>
    </location>
</feature>
<dbReference type="STRING" id="272627.CCC_00889"/>
<dbReference type="PANTHER" id="PTHR46401">
    <property type="entry name" value="GLYCOSYLTRANSFERASE WBBK-RELATED"/>
    <property type="match status" value="1"/>
</dbReference>
<dbReference type="EMBL" id="JXSL01000030">
    <property type="protein sequence ID" value="KIL97828.1"/>
    <property type="molecule type" value="Genomic_DNA"/>
</dbReference>
<keyword evidence="2" id="KW-0812">Transmembrane</keyword>
<keyword evidence="5" id="KW-1185">Reference proteome</keyword>
<dbReference type="GO" id="GO:0016757">
    <property type="term" value="F:glycosyltransferase activity"/>
    <property type="evidence" value="ECO:0007669"/>
    <property type="project" value="InterPro"/>
</dbReference>
<dbReference type="GO" id="GO:0009103">
    <property type="term" value="P:lipopolysaccharide biosynthetic process"/>
    <property type="evidence" value="ECO:0007669"/>
    <property type="project" value="TreeGrafter"/>
</dbReference>
<evidence type="ECO:0000256" key="1">
    <source>
        <dbReference type="ARBA" id="ARBA00022679"/>
    </source>
</evidence>
<feature type="transmembrane region" description="Helical" evidence="2">
    <location>
        <begin position="132"/>
        <end position="152"/>
    </location>
</feature>
<dbReference type="Pfam" id="PF00534">
    <property type="entry name" value="Glycos_transf_1"/>
    <property type="match status" value="1"/>
</dbReference>
<keyword evidence="2" id="KW-1133">Transmembrane helix</keyword>
<protein>
    <submittedName>
        <fullName evidence="4">Glycosyl transferase group 1 family protein</fullName>
    </submittedName>
</protein>
<reference evidence="4 5" key="1">
    <citation type="submission" date="2015-01" db="EMBL/GenBank/DDBJ databases">
        <title>Genome Sequence of Magnetospirillum magnetotacticum Strain MS-1.</title>
        <authorList>
            <person name="Marinov G.K."/>
            <person name="Smalley M.D."/>
            <person name="DeSalvo G."/>
        </authorList>
    </citation>
    <scope>NUCLEOTIDE SEQUENCE [LARGE SCALE GENOMIC DNA]</scope>
    <source>
        <strain evidence="4 5">MS-1</strain>
    </source>
</reference>
<dbReference type="PANTHER" id="PTHR46401:SF2">
    <property type="entry name" value="GLYCOSYLTRANSFERASE WBBK-RELATED"/>
    <property type="match status" value="1"/>
</dbReference>
<dbReference type="SUPFAM" id="SSF53756">
    <property type="entry name" value="UDP-Glycosyltransferase/glycogen phosphorylase"/>
    <property type="match status" value="1"/>
</dbReference>
<evidence type="ECO:0000313" key="5">
    <source>
        <dbReference type="Proteomes" id="UP000031971"/>
    </source>
</evidence>
<comment type="caution">
    <text evidence="4">The sequence shown here is derived from an EMBL/GenBank/DDBJ whole genome shotgun (WGS) entry which is preliminary data.</text>
</comment>
<gene>
    <name evidence="4" type="ORF">CCC_00889</name>
</gene>